<keyword evidence="2" id="KW-0966">Cell projection</keyword>
<keyword evidence="2" id="KW-0282">Flagellum</keyword>
<keyword evidence="1" id="KW-0175">Coiled coil</keyword>
<evidence type="ECO:0000256" key="1">
    <source>
        <dbReference type="SAM" id="Coils"/>
    </source>
</evidence>
<comment type="caution">
    <text evidence="2">The sequence shown here is derived from an EMBL/GenBank/DDBJ whole genome shotgun (WGS) entry which is preliminary data.</text>
</comment>
<reference evidence="2" key="2">
    <citation type="submission" date="2021-04" db="EMBL/GenBank/DDBJ databases">
        <authorList>
            <person name="Gilroy R."/>
        </authorList>
    </citation>
    <scope>NUCLEOTIDE SEQUENCE</scope>
    <source>
        <strain evidence="2">CHK185-5351</strain>
    </source>
</reference>
<gene>
    <name evidence="2" type="ORF">H9705_05565</name>
</gene>
<dbReference type="EMBL" id="DWWU01000022">
    <property type="protein sequence ID" value="HJC15282.1"/>
    <property type="molecule type" value="Genomic_DNA"/>
</dbReference>
<organism evidence="2 3">
    <name type="scientific">Candidatus Fusicatenibacter intestinigallinarum</name>
    <dbReference type="NCBI Taxonomy" id="2838598"/>
    <lineage>
        <taxon>Bacteria</taxon>
        <taxon>Bacillati</taxon>
        <taxon>Bacillota</taxon>
        <taxon>Clostridia</taxon>
        <taxon>Lachnospirales</taxon>
        <taxon>Lachnospiraceae</taxon>
        <taxon>Fusicatenibacter</taxon>
    </lineage>
</organism>
<dbReference type="Proteomes" id="UP000823849">
    <property type="component" value="Unassembled WGS sequence"/>
</dbReference>
<keyword evidence="2" id="KW-0969">Cilium</keyword>
<evidence type="ECO:0000313" key="3">
    <source>
        <dbReference type="Proteomes" id="UP000823849"/>
    </source>
</evidence>
<dbReference type="AlphaFoldDB" id="A0A9D2SN04"/>
<protein>
    <submittedName>
        <fullName evidence="2">Flagellar export protein FliJ</fullName>
    </submittedName>
</protein>
<accession>A0A9D2SN04</accession>
<sequence length="77" mass="8911">MAGRGRRKQNLTLEEQLNRTEEEIGELELKMEELRQRKEEIEDQIAGQTKEALYQAAMQSGKSMEEILAMLTEEEGI</sequence>
<proteinExistence type="predicted"/>
<evidence type="ECO:0000313" key="2">
    <source>
        <dbReference type="EMBL" id="HJC15282.1"/>
    </source>
</evidence>
<name>A0A9D2SN04_9FIRM</name>
<feature type="coiled-coil region" evidence="1">
    <location>
        <begin position="10"/>
        <end position="51"/>
    </location>
</feature>
<reference evidence="2" key="1">
    <citation type="journal article" date="2021" name="PeerJ">
        <title>Extensive microbial diversity within the chicken gut microbiome revealed by metagenomics and culture.</title>
        <authorList>
            <person name="Gilroy R."/>
            <person name="Ravi A."/>
            <person name="Getino M."/>
            <person name="Pursley I."/>
            <person name="Horton D.L."/>
            <person name="Alikhan N.F."/>
            <person name="Baker D."/>
            <person name="Gharbi K."/>
            <person name="Hall N."/>
            <person name="Watson M."/>
            <person name="Adriaenssens E.M."/>
            <person name="Foster-Nyarko E."/>
            <person name="Jarju S."/>
            <person name="Secka A."/>
            <person name="Antonio M."/>
            <person name="Oren A."/>
            <person name="Chaudhuri R.R."/>
            <person name="La Ragione R."/>
            <person name="Hildebrand F."/>
            <person name="Pallen M.J."/>
        </authorList>
    </citation>
    <scope>NUCLEOTIDE SEQUENCE</scope>
    <source>
        <strain evidence="2">CHK185-5351</strain>
    </source>
</reference>